<dbReference type="GO" id="GO:0005509">
    <property type="term" value="F:calcium ion binding"/>
    <property type="evidence" value="ECO:0007669"/>
    <property type="project" value="InterPro"/>
</dbReference>
<feature type="domain" description="Polycystin cation channel PKD1/PKD2" evidence="8">
    <location>
        <begin position="371"/>
        <end position="588"/>
    </location>
</feature>
<dbReference type="InterPro" id="IPR051223">
    <property type="entry name" value="Polycystin"/>
</dbReference>
<protein>
    <submittedName>
        <fullName evidence="11">Polycystic kidney disease protein 1-like 2</fullName>
    </submittedName>
</protein>
<gene>
    <name evidence="11" type="primary">LOC111595697</name>
</gene>
<dbReference type="OrthoDB" id="5322100at2759"/>
<evidence type="ECO:0000256" key="1">
    <source>
        <dbReference type="ARBA" id="ARBA00004141"/>
    </source>
</evidence>
<feature type="transmembrane region" description="Helical" evidence="7">
    <location>
        <begin position="526"/>
        <end position="546"/>
    </location>
</feature>
<dbReference type="OMA" id="RIYEPWV"/>
<evidence type="ECO:0000256" key="7">
    <source>
        <dbReference type="SAM" id="Phobius"/>
    </source>
</evidence>
<comment type="similarity">
    <text evidence="2">Belongs to the polycystin family.</text>
</comment>
<dbReference type="Pfam" id="PF08016">
    <property type="entry name" value="PKD_channel"/>
    <property type="match status" value="1"/>
</dbReference>
<evidence type="ECO:0000256" key="5">
    <source>
        <dbReference type="ARBA" id="ARBA00023136"/>
    </source>
</evidence>
<dbReference type="GO" id="GO:0016020">
    <property type="term" value="C:membrane"/>
    <property type="evidence" value="ECO:0007669"/>
    <property type="project" value="UniProtKB-SubCell"/>
</dbReference>
<dbReference type="InterPro" id="IPR003915">
    <property type="entry name" value="PKD_2"/>
</dbReference>
<feature type="transmembrane region" description="Helical" evidence="7">
    <location>
        <begin position="492"/>
        <end position="514"/>
    </location>
</feature>
<evidence type="ECO:0000256" key="3">
    <source>
        <dbReference type="ARBA" id="ARBA00022692"/>
    </source>
</evidence>
<dbReference type="RefSeq" id="XP_023165310.1">
    <property type="nucleotide sequence ID" value="XM_023309542.2"/>
</dbReference>
<dbReference type="PRINTS" id="PR01433">
    <property type="entry name" value="POLYCYSTIN2"/>
</dbReference>
<evidence type="ECO:0000259" key="9">
    <source>
        <dbReference type="Pfam" id="PF20519"/>
    </source>
</evidence>
<dbReference type="InterPro" id="IPR013122">
    <property type="entry name" value="PKD1_2_channel"/>
</dbReference>
<dbReference type="KEGG" id="dhe:111595697"/>
<feature type="transmembrane region" description="Helical" evidence="7">
    <location>
        <begin position="462"/>
        <end position="486"/>
    </location>
</feature>
<name>A0A6J1LP08_DROHY</name>
<evidence type="ECO:0000313" key="10">
    <source>
        <dbReference type="Proteomes" id="UP000504633"/>
    </source>
</evidence>
<proteinExistence type="inferred from homology"/>
<keyword evidence="10" id="KW-1185">Reference proteome</keyword>
<dbReference type="GeneID" id="111595697"/>
<comment type="subcellular location">
    <subcellularLocation>
        <location evidence="1">Membrane</location>
        <topology evidence="1">Multi-pass membrane protein</topology>
    </subcellularLocation>
</comment>
<dbReference type="PANTHER" id="PTHR10877:SF183">
    <property type="entry name" value="AT14535P-RELATED"/>
    <property type="match status" value="1"/>
</dbReference>
<dbReference type="GO" id="GO:0050982">
    <property type="term" value="P:detection of mechanical stimulus"/>
    <property type="evidence" value="ECO:0007669"/>
    <property type="project" value="TreeGrafter"/>
</dbReference>
<feature type="transmembrane region" description="Helical" evidence="7">
    <location>
        <begin position="373"/>
        <end position="391"/>
    </location>
</feature>
<dbReference type="AlphaFoldDB" id="A0A6J1LP08"/>
<keyword evidence="6" id="KW-0325">Glycoprotein</keyword>
<reference evidence="11" key="1">
    <citation type="submission" date="2025-08" db="UniProtKB">
        <authorList>
            <consortium name="RefSeq"/>
        </authorList>
    </citation>
    <scope>IDENTIFICATION</scope>
    <source>
        <strain evidence="11">15085-1641.00</strain>
        <tissue evidence="11">Whole body</tissue>
    </source>
</reference>
<dbReference type="PANTHER" id="PTHR10877">
    <property type="entry name" value="POLYCYSTIN FAMILY MEMBER"/>
    <property type="match status" value="1"/>
</dbReference>
<evidence type="ECO:0000259" key="8">
    <source>
        <dbReference type="Pfam" id="PF08016"/>
    </source>
</evidence>
<feature type="transmembrane region" description="Helical" evidence="7">
    <location>
        <begin position="403"/>
        <end position="425"/>
    </location>
</feature>
<dbReference type="Pfam" id="PF20519">
    <property type="entry name" value="Polycystin_dom"/>
    <property type="match status" value="1"/>
</dbReference>
<keyword evidence="5 7" id="KW-0472">Membrane</keyword>
<feature type="transmembrane region" description="Helical" evidence="7">
    <location>
        <begin position="37"/>
        <end position="54"/>
    </location>
</feature>
<dbReference type="Proteomes" id="UP000504633">
    <property type="component" value="Unplaced"/>
</dbReference>
<feature type="transmembrane region" description="Helical" evidence="7">
    <location>
        <begin position="604"/>
        <end position="622"/>
    </location>
</feature>
<feature type="transmembrane region" description="Helical" evidence="7">
    <location>
        <begin position="9"/>
        <end position="31"/>
    </location>
</feature>
<keyword evidence="3 7" id="KW-0812">Transmembrane</keyword>
<dbReference type="InterPro" id="IPR046791">
    <property type="entry name" value="Polycystin_dom"/>
</dbReference>
<sequence length="716" mass="83962">MANKSNRFYFWTTIFTLTVSMITIAVFSGFYHSTSKLRSMFMSLLLVFMFHYLVGDPIRFVIFSISDAIWHPKPHKFATDSEVGHQTRLDYLKLRLKSLRAHLLIPEKHRDENLNSQYKEIEYDLWQYGKYLACLILLVLITADGNAYQTKKCLQHLFSHNYSTSYGLLDANEITSAYDFIATLPINDFHLDGDSNRPEWVHGNQTKLLGVVRLRQLRVTDVRHDRLADPPFSNELYMPGWKLPYQRLPYDNVYWRIYQPWIPKISNVKTPSYLRSDEGYFRSYPMLSGYVALLARSHQNSLMIVDYLRNNNWLNYNTSVLFIEYSLYSTDAKLLSVCTLRLEQTPFGTTIPYVDVDGIRALEIDDQLTDWQLFLIVVYAIVFLQFLKGLVKQLWFNPENIRSIWNIVDIGILVLNLAIIVLLWIRNRMITMILKHLSNKSKMEYIEVTPVNLLTNFTRETIGFLLCLTTLRLWKALTFSNVFHIFTHTLYLAWEAVATVGMFIIVLILGFGMAVSTINGNNSIQFSPLSHSIITCTCFTFGFTHGLEPEDLFHGGKIIGTFFFSILAFIISVILINMFASIINDYFYAAKSQRYTKSERRINIFEFMYAELSYYILWLNQLRVFRQYYHRKNRTVSENIEHEIKALRKKRSTWLGTNTNTFIVHRKIYPIDINVELREFERKQERIYTIGAIMNTQIDILQTLSGYDEDITETKK</sequence>
<evidence type="ECO:0000256" key="4">
    <source>
        <dbReference type="ARBA" id="ARBA00022989"/>
    </source>
</evidence>
<feature type="transmembrane region" description="Helical" evidence="7">
    <location>
        <begin position="558"/>
        <end position="583"/>
    </location>
</feature>
<evidence type="ECO:0000256" key="6">
    <source>
        <dbReference type="ARBA" id="ARBA00023180"/>
    </source>
</evidence>
<keyword evidence="4 7" id="KW-1133">Transmembrane helix</keyword>
<dbReference type="GO" id="GO:0005262">
    <property type="term" value="F:calcium channel activity"/>
    <property type="evidence" value="ECO:0007669"/>
    <property type="project" value="TreeGrafter"/>
</dbReference>
<accession>A0A6J1LP08</accession>
<feature type="domain" description="Polycystin" evidence="9">
    <location>
        <begin position="170"/>
        <end position="358"/>
    </location>
</feature>
<evidence type="ECO:0000256" key="2">
    <source>
        <dbReference type="ARBA" id="ARBA00007200"/>
    </source>
</evidence>
<organism evidence="10 11">
    <name type="scientific">Drosophila hydei</name>
    <name type="common">Fruit fly</name>
    <dbReference type="NCBI Taxonomy" id="7224"/>
    <lineage>
        <taxon>Eukaryota</taxon>
        <taxon>Metazoa</taxon>
        <taxon>Ecdysozoa</taxon>
        <taxon>Arthropoda</taxon>
        <taxon>Hexapoda</taxon>
        <taxon>Insecta</taxon>
        <taxon>Pterygota</taxon>
        <taxon>Neoptera</taxon>
        <taxon>Endopterygota</taxon>
        <taxon>Diptera</taxon>
        <taxon>Brachycera</taxon>
        <taxon>Muscomorpha</taxon>
        <taxon>Ephydroidea</taxon>
        <taxon>Drosophilidae</taxon>
        <taxon>Drosophila</taxon>
    </lineage>
</organism>
<evidence type="ECO:0000313" key="11">
    <source>
        <dbReference type="RefSeq" id="XP_023165310.1"/>
    </source>
</evidence>